<name>A0A5A8C9L1_CAFRO</name>
<gene>
    <name evidence="8" type="ORF">FNF29_06062</name>
</gene>
<protein>
    <recommendedName>
        <fullName evidence="7">Ion transport domain-containing protein</fullName>
    </recommendedName>
</protein>
<evidence type="ECO:0000256" key="2">
    <source>
        <dbReference type="ARBA" id="ARBA00022692"/>
    </source>
</evidence>
<evidence type="ECO:0000313" key="8">
    <source>
        <dbReference type="EMBL" id="KAA0149357.1"/>
    </source>
</evidence>
<comment type="caution">
    <text evidence="8">The sequence shown here is derived from an EMBL/GenBank/DDBJ whole genome shotgun (WGS) entry which is preliminary data.</text>
</comment>
<comment type="subcellular location">
    <subcellularLocation>
        <location evidence="1">Membrane</location>
        <topology evidence="1">Multi-pass membrane protein</topology>
    </subcellularLocation>
</comment>
<dbReference type="GO" id="GO:0005886">
    <property type="term" value="C:plasma membrane"/>
    <property type="evidence" value="ECO:0007669"/>
    <property type="project" value="TreeGrafter"/>
</dbReference>
<dbReference type="SUPFAM" id="SSF51206">
    <property type="entry name" value="cAMP-binding domain-like"/>
    <property type="match status" value="1"/>
</dbReference>
<dbReference type="Gene3D" id="1.10.287.70">
    <property type="match status" value="1"/>
</dbReference>
<dbReference type="PANTHER" id="PTHR10217:SF435">
    <property type="entry name" value="POTASSIUM VOLTAGE-GATED CHANNEL PROTEIN EAG"/>
    <property type="match status" value="1"/>
</dbReference>
<keyword evidence="2 6" id="KW-0812">Transmembrane</keyword>
<keyword evidence="9" id="KW-1185">Reference proteome</keyword>
<dbReference type="SUPFAM" id="SSF81324">
    <property type="entry name" value="Voltage-gated potassium channels"/>
    <property type="match status" value="1"/>
</dbReference>
<dbReference type="InterPro" id="IPR003938">
    <property type="entry name" value="K_chnl_volt-dep_EAG/ELK/ERG"/>
</dbReference>
<dbReference type="Pfam" id="PF00520">
    <property type="entry name" value="Ion_trans"/>
    <property type="match status" value="1"/>
</dbReference>
<dbReference type="GO" id="GO:0005249">
    <property type="term" value="F:voltage-gated potassium channel activity"/>
    <property type="evidence" value="ECO:0007669"/>
    <property type="project" value="InterPro"/>
</dbReference>
<dbReference type="GO" id="GO:0042391">
    <property type="term" value="P:regulation of membrane potential"/>
    <property type="evidence" value="ECO:0007669"/>
    <property type="project" value="TreeGrafter"/>
</dbReference>
<dbReference type="EMBL" id="VLTN01000044">
    <property type="protein sequence ID" value="KAA0149357.1"/>
    <property type="molecule type" value="Genomic_DNA"/>
</dbReference>
<dbReference type="InterPro" id="IPR014710">
    <property type="entry name" value="RmlC-like_jellyroll"/>
</dbReference>
<keyword evidence="4 6" id="KW-0472">Membrane</keyword>
<evidence type="ECO:0000259" key="7">
    <source>
        <dbReference type="Pfam" id="PF00520"/>
    </source>
</evidence>
<sequence>MPRPASTPRSSGIQVSEDDAAIARRIRMTAAVRQPRVSAPGSSTANTDLQSTTSDNGKHFLFGATARAALAVRFDVIVALATIYTAFMAPFQAAFGNVHELQAVEALTEALFVLHIWTEFRTAFEDPHKPGELISSLPRIARRYCRGWFLPDAVASFPFEILLVILEAVAHSSIGSVNTSNVLRALAVLRVLRLLRVGRLWVIARRLKVTAFVRLARLLFSFVLGAHIIACLFWSLPYLERYSGQYASLPPLLQAGPQSWAEMNGLMDESVAARTQYTFSIYWTVATLVSVGYGDVHAVSVGEQAFSVVVMTAGAITYSVLFGSVATLLASLNAHEAKFRQKIDAVDAFMRELRLPKRLQQRVRSYFDFNFSRQIEGRAVLEELPVTLQGEILDWAHRQMLLQCPATSSAEPQFIQLLSLKLEQVIALPDEFIFSAGDAATELFWVKEGEVVILNGGVEEGAMVSWLPEEEEEEEEDVDIDNVGGAGGGGVGVGVGGSRAGAGFGFQEPTDGWQAGHAASA</sequence>
<feature type="transmembrane region" description="Helical" evidence="6">
    <location>
        <begin position="148"/>
        <end position="170"/>
    </location>
</feature>
<dbReference type="AlphaFoldDB" id="A0A5A8C9L1"/>
<dbReference type="Proteomes" id="UP000323011">
    <property type="component" value="Unassembled WGS sequence"/>
</dbReference>
<organism evidence="8 9">
    <name type="scientific">Cafeteria roenbergensis</name>
    <name type="common">Marine flagellate</name>
    <dbReference type="NCBI Taxonomy" id="33653"/>
    <lineage>
        <taxon>Eukaryota</taxon>
        <taxon>Sar</taxon>
        <taxon>Stramenopiles</taxon>
        <taxon>Bigyra</taxon>
        <taxon>Opalozoa</taxon>
        <taxon>Bicosoecida</taxon>
        <taxon>Cafeteriaceae</taxon>
        <taxon>Cafeteria</taxon>
    </lineage>
</organism>
<feature type="compositionally biased region" description="Polar residues" evidence="5">
    <location>
        <begin position="40"/>
        <end position="51"/>
    </location>
</feature>
<evidence type="ECO:0000256" key="5">
    <source>
        <dbReference type="SAM" id="MobiDB-lite"/>
    </source>
</evidence>
<dbReference type="InterPro" id="IPR050818">
    <property type="entry name" value="KCNH_animal-type"/>
</dbReference>
<keyword evidence="3 6" id="KW-1133">Transmembrane helix</keyword>
<dbReference type="InterPro" id="IPR005821">
    <property type="entry name" value="Ion_trans_dom"/>
</dbReference>
<dbReference type="Gene3D" id="1.10.287.630">
    <property type="entry name" value="Helix hairpin bin"/>
    <property type="match status" value="1"/>
</dbReference>
<dbReference type="InterPro" id="IPR018490">
    <property type="entry name" value="cNMP-bd_dom_sf"/>
</dbReference>
<evidence type="ECO:0000256" key="6">
    <source>
        <dbReference type="SAM" id="Phobius"/>
    </source>
</evidence>
<feature type="transmembrane region" description="Helical" evidence="6">
    <location>
        <begin position="305"/>
        <end position="332"/>
    </location>
</feature>
<reference evidence="8 9" key="1">
    <citation type="submission" date="2019-07" db="EMBL/GenBank/DDBJ databases">
        <title>Genomes of Cafeteria roenbergensis.</title>
        <authorList>
            <person name="Fischer M.G."/>
            <person name="Hackl T."/>
            <person name="Roman M."/>
        </authorList>
    </citation>
    <scope>NUCLEOTIDE SEQUENCE [LARGE SCALE GENOMIC DNA]</scope>
    <source>
        <strain evidence="8 9">BVI</strain>
    </source>
</reference>
<dbReference type="PRINTS" id="PR01463">
    <property type="entry name" value="EAGCHANLFMLY"/>
</dbReference>
<evidence type="ECO:0000256" key="4">
    <source>
        <dbReference type="ARBA" id="ARBA00023136"/>
    </source>
</evidence>
<feature type="transmembrane region" description="Helical" evidence="6">
    <location>
        <begin position="215"/>
        <end position="236"/>
    </location>
</feature>
<accession>A0A5A8C9L1</accession>
<dbReference type="OMA" id="SHEGLCC"/>
<dbReference type="PANTHER" id="PTHR10217">
    <property type="entry name" value="VOLTAGE AND LIGAND GATED POTASSIUM CHANNEL"/>
    <property type="match status" value="1"/>
</dbReference>
<dbReference type="Gene3D" id="2.60.120.10">
    <property type="entry name" value="Jelly Rolls"/>
    <property type="match status" value="1"/>
</dbReference>
<evidence type="ECO:0000256" key="3">
    <source>
        <dbReference type="ARBA" id="ARBA00022989"/>
    </source>
</evidence>
<proteinExistence type="predicted"/>
<feature type="domain" description="Ion transport" evidence="7">
    <location>
        <begin position="74"/>
        <end position="335"/>
    </location>
</feature>
<feature type="region of interest" description="Disordered" evidence="5">
    <location>
        <begin position="32"/>
        <end position="51"/>
    </location>
</feature>
<evidence type="ECO:0000313" key="9">
    <source>
        <dbReference type="Proteomes" id="UP000323011"/>
    </source>
</evidence>
<evidence type="ECO:0000256" key="1">
    <source>
        <dbReference type="ARBA" id="ARBA00004141"/>
    </source>
</evidence>